<evidence type="ECO:0000259" key="2">
    <source>
        <dbReference type="Pfam" id="PF21896"/>
    </source>
</evidence>
<dbReference type="AlphaFoldDB" id="A0A9D4LXJ6"/>
<evidence type="ECO:0000313" key="3">
    <source>
        <dbReference type="EMBL" id="KAH3866065.1"/>
    </source>
</evidence>
<sequence length="396" mass="44157">MKSGMSSQYSHAVARHCEHTQNKIHTVAELLLLSGQFRPIKTENISSVEVSIASAREQINSSLNIILEIVNDLTKIMHDIKTRWKVICDYLYRMSDAVTVLVELSYFAVYQYLGLNKPESLEAPLIDKYATSYAGLEIKLSCIQLKRARMEELSSSFIMDICSNISKYISVLTDNCRGASENGPDTATKDQFKLGIKSVTCAAGSLIASIKCYKSERSPRYHTRVVTFCEPVLAASNALVSLATEDEFIDHGRELSPEEVEIQMAIFGPCMNIVSGCVQICKSLRDYTYDPGNSHYVHKTRSCQSCIVKSTKHLKHELQKHLHMDFQMRGVSPSKGDNYFRDVDSSDENQHDLSPLGGSLPLQYAAENHGMEGNYGKDLSPRSTVTDVSLATSISR</sequence>
<dbReference type="OrthoDB" id="10009851at2759"/>
<dbReference type="GO" id="GO:0003779">
    <property type="term" value="F:actin binding"/>
    <property type="evidence" value="ECO:0007669"/>
    <property type="project" value="InterPro"/>
</dbReference>
<feature type="region of interest" description="Disordered" evidence="1">
    <location>
        <begin position="337"/>
        <end position="359"/>
    </location>
</feature>
<evidence type="ECO:0000313" key="4">
    <source>
        <dbReference type="Proteomes" id="UP000828390"/>
    </source>
</evidence>
<evidence type="ECO:0000256" key="1">
    <source>
        <dbReference type="SAM" id="MobiDB-lite"/>
    </source>
</evidence>
<feature type="region of interest" description="Disordered" evidence="1">
    <location>
        <begin position="371"/>
        <end position="396"/>
    </location>
</feature>
<feature type="domain" description="Talin IBS2B" evidence="2">
    <location>
        <begin position="137"/>
        <end position="243"/>
    </location>
</feature>
<dbReference type="Proteomes" id="UP000828390">
    <property type="component" value="Unassembled WGS sequence"/>
</dbReference>
<dbReference type="InterPro" id="IPR054082">
    <property type="entry name" value="Talin_IBS2B"/>
</dbReference>
<dbReference type="Pfam" id="PF21896">
    <property type="entry name" value="Talin_IBS2B"/>
    <property type="match status" value="1"/>
</dbReference>
<organism evidence="3 4">
    <name type="scientific">Dreissena polymorpha</name>
    <name type="common">Zebra mussel</name>
    <name type="synonym">Mytilus polymorpha</name>
    <dbReference type="NCBI Taxonomy" id="45954"/>
    <lineage>
        <taxon>Eukaryota</taxon>
        <taxon>Metazoa</taxon>
        <taxon>Spiralia</taxon>
        <taxon>Lophotrochozoa</taxon>
        <taxon>Mollusca</taxon>
        <taxon>Bivalvia</taxon>
        <taxon>Autobranchia</taxon>
        <taxon>Heteroconchia</taxon>
        <taxon>Euheterodonta</taxon>
        <taxon>Imparidentia</taxon>
        <taxon>Neoheterodontei</taxon>
        <taxon>Myida</taxon>
        <taxon>Dreissenoidea</taxon>
        <taxon>Dreissenidae</taxon>
        <taxon>Dreissena</taxon>
    </lineage>
</organism>
<dbReference type="Gene3D" id="1.20.1420.10">
    <property type="entry name" value="Talin, central domain"/>
    <property type="match status" value="1"/>
</dbReference>
<dbReference type="EMBL" id="JAIWYP010000002">
    <property type="protein sequence ID" value="KAH3866065.1"/>
    <property type="molecule type" value="Genomic_DNA"/>
</dbReference>
<feature type="compositionally biased region" description="Polar residues" evidence="1">
    <location>
        <begin position="381"/>
        <end position="396"/>
    </location>
</feature>
<feature type="compositionally biased region" description="Basic and acidic residues" evidence="1">
    <location>
        <begin position="338"/>
        <end position="351"/>
    </location>
</feature>
<dbReference type="InterPro" id="IPR042799">
    <property type="entry name" value="TLNRD1"/>
</dbReference>
<protein>
    <recommendedName>
        <fullName evidence="2">Talin IBS2B domain-containing protein</fullName>
    </recommendedName>
</protein>
<comment type="caution">
    <text evidence="3">The sequence shown here is derived from an EMBL/GenBank/DDBJ whole genome shotgun (WGS) entry which is preliminary data.</text>
</comment>
<dbReference type="PANTHER" id="PTHR47133:SF1">
    <property type="entry name" value="TALIN ROD DOMAIN-CONTAINING PROTEIN 1"/>
    <property type="match status" value="1"/>
</dbReference>
<keyword evidence="4" id="KW-1185">Reference proteome</keyword>
<dbReference type="PANTHER" id="PTHR47133">
    <property type="entry name" value="TALIN ROD DOMAIN-CONTAINING PROTEIN 1"/>
    <property type="match status" value="1"/>
</dbReference>
<reference evidence="3" key="1">
    <citation type="journal article" date="2019" name="bioRxiv">
        <title>The Genome of the Zebra Mussel, Dreissena polymorpha: A Resource for Invasive Species Research.</title>
        <authorList>
            <person name="McCartney M.A."/>
            <person name="Auch B."/>
            <person name="Kono T."/>
            <person name="Mallez S."/>
            <person name="Zhang Y."/>
            <person name="Obille A."/>
            <person name="Becker A."/>
            <person name="Abrahante J.E."/>
            <person name="Garbe J."/>
            <person name="Badalamenti J.P."/>
            <person name="Herman A."/>
            <person name="Mangelson H."/>
            <person name="Liachko I."/>
            <person name="Sullivan S."/>
            <person name="Sone E.D."/>
            <person name="Koren S."/>
            <person name="Silverstein K.A.T."/>
            <person name="Beckman K.B."/>
            <person name="Gohl D.M."/>
        </authorList>
    </citation>
    <scope>NUCLEOTIDE SEQUENCE</scope>
    <source>
        <strain evidence="3">Duluth1</strain>
        <tissue evidence="3">Whole animal</tissue>
    </source>
</reference>
<gene>
    <name evidence="3" type="ORF">DPMN_029116</name>
</gene>
<dbReference type="Gene3D" id="1.20.120.230">
    <property type="entry name" value="Alpha-catenin/vinculin-like"/>
    <property type="match status" value="1"/>
</dbReference>
<accession>A0A9D4LXJ6</accession>
<proteinExistence type="predicted"/>
<name>A0A9D4LXJ6_DREPO</name>
<reference evidence="3" key="2">
    <citation type="submission" date="2020-11" db="EMBL/GenBank/DDBJ databases">
        <authorList>
            <person name="McCartney M.A."/>
            <person name="Auch B."/>
            <person name="Kono T."/>
            <person name="Mallez S."/>
            <person name="Becker A."/>
            <person name="Gohl D.M."/>
            <person name="Silverstein K.A.T."/>
            <person name="Koren S."/>
            <person name="Bechman K.B."/>
            <person name="Herman A."/>
            <person name="Abrahante J.E."/>
            <person name="Garbe J."/>
        </authorList>
    </citation>
    <scope>NUCLEOTIDE SEQUENCE</scope>
    <source>
        <strain evidence="3">Duluth1</strain>
        <tissue evidence="3">Whole animal</tissue>
    </source>
</reference>